<accession>A0A5B0X204</accession>
<dbReference type="Gene3D" id="3.40.30.10">
    <property type="entry name" value="Glutaredoxin"/>
    <property type="match status" value="1"/>
</dbReference>
<dbReference type="InterPro" id="IPR004045">
    <property type="entry name" value="Glutathione_S-Trfase_N"/>
</dbReference>
<dbReference type="InterPro" id="IPR010987">
    <property type="entry name" value="Glutathione-S-Trfase_C-like"/>
</dbReference>
<dbReference type="SUPFAM" id="SSF52833">
    <property type="entry name" value="Thioredoxin-like"/>
    <property type="match status" value="1"/>
</dbReference>
<dbReference type="CDD" id="cd00299">
    <property type="entry name" value="GST_C_family"/>
    <property type="match status" value="1"/>
</dbReference>
<dbReference type="GO" id="GO:0016740">
    <property type="term" value="F:transferase activity"/>
    <property type="evidence" value="ECO:0007669"/>
    <property type="project" value="UniProtKB-KW"/>
</dbReference>
<evidence type="ECO:0000259" key="1">
    <source>
        <dbReference type="PROSITE" id="PS50404"/>
    </source>
</evidence>
<dbReference type="GO" id="GO:0005737">
    <property type="term" value="C:cytoplasm"/>
    <property type="evidence" value="ECO:0007669"/>
    <property type="project" value="TreeGrafter"/>
</dbReference>
<reference evidence="3 4" key="1">
    <citation type="submission" date="2019-09" db="EMBL/GenBank/DDBJ databases">
        <authorList>
            <person name="Chen X.-Y."/>
        </authorList>
    </citation>
    <scope>NUCLEOTIDE SEQUENCE [LARGE SCALE GENOMIC DNA]</scope>
    <source>
        <strain evidence="3 4">NY5</strain>
    </source>
</reference>
<dbReference type="InterPro" id="IPR036249">
    <property type="entry name" value="Thioredoxin-like_sf"/>
</dbReference>
<dbReference type="InterPro" id="IPR050983">
    <property type="entry name" value="GST_Omega/HSP26"/>
</dbReference>
<name>A0A5B0X204_9GAMM</name>
<sequence>MPGTGSSSGVASRSRSVNACLLVLFSCFVLLSMSGSTYARQPVCNPVRRQYMKLHNLNHSPYASRVRALIRKAQLDVAIVAPEAALRTEAFLQRYPMGKIPVLELDDGTQIPDSWVIMEYLDAVAGAGLSPDTPLARAQMQLLVRYGDTCLSPGGLFPLFQLITTPGETDPESAAQAMAGLHQELARFERLLDTLPDFRGRGLHLGDIALAPQMDFVGMLGPLFGEENPLQAYPLAQGWYDWVQGDAAVAATSREMGAAVRAFLGP</sequence>
<comment type="caution">
    <text evidence="3">The sequence shown here is derived from an EMBL/GenBank/DDBJ whole genome shotgun (WGS) entry which is preliminary data.</text>
</comment>
<proteinExistence type="predicted"/>
<dbReference type="PROSITE" id="PS50405">
    <property type="entry name" value="GST_CTER"/>
    <property type="match status" value="1"/>
</dbReference>
<dbReference type="SUPFAM" id="SSF47616">
    <property type="entry name" value="GST C-terminal domain-like"/>
    <property type="match status" value="1"/>
</dbReference>
<dbReference type="Pfam" id="PF13417">
    <property type="entry name" value="GST_N_3"/>
    <property type="match status" value="1"/>
</dbReference>
<dbReference type="PROSITE" id="PS50404">
    <property type="entry name" value="GST_NTER"/>
    <property type="match status" value="1"/>
</dbReference>
<dbReference type="Gene3D" id="1.20.1050.10">
    <property type="match status" value="1"/>
</dbReference>
<dbReference type="EMBL" id="VTUX01000002">
    <property type="protein sequence ID" value="KAA1193414.1"/>
    <property type="molecule type" value="Genomic_DNA"/>
</dbReference>
<evidence type="ECO:0000259" key="2">
    <source>
        <dbReference type="PROSITE" id="PS50405"/>
    </source>
</evidence>
<keyword evidence="4" id="KW-1185">Reference proteome</keyword>
<evidence type="ECO:0000313" key="4">
    <source>
        <dbReference type="Proteomes" id="UP000323708"/>
    </source>
</evidence>
<protein>
    <submittedName>
        <fullName evidence="3">Glutathione S-transferase family protein</fullName>
    </submittedName>
</protein>
<dbReference type="AlphaFoldDB" id="A0A5B0X204"/>
<dbReference type="PANTHER" id="PTHR43968:SF6">
    <property type="entry name" value="GLUTATHIONE S-TRANSFERASE OMEGA"/>
    <property type="match status" value="1"/>
</dbReference>
<dbReference type="InterPro" id="IPR036282">
    <property type="entry name" value="Glutathione-S-Trfase_C_sf"/>
</dbReference>
<feature type="domain" description="GST C-terminal" evidence="2">
    <location>
        <begin position="133"/>
        <end position="263"/>
    </location>
</feature>
<dbReference type="InterPro" id="IPR040079">
    <property type="entry name" value="Glutathione_S-Trfase"/>
</dbReference>
<gene>
    <name evidence="3" type="ORF">F0M18_06150</name>
</gene>
<keyword evidence="3" id="KW-0808">Transferase</keyword>
<dbReference type="SFLD" id="SFLDS00019">
    <property type="entry name" value="Glutathione_Transferase_(cytos"/>
    <property type="match status" value="1"/>
</dbReference>
<feature type="domain" description="GST N-terminal" evidence="1">
    <location>
        <begin position="50"/>
        <end position="129"/>
    </location>
</feature>
<organism evidence="3 4">
    <name type="scientific">Pseudohalioglobus sediminis</name>
    <dbReference type="NCBI Taxonomy" id="2606449"/>
    <lineage>
        <taxon>Bacteria</taxon>
        <taxon>Pseudomonadati</taxon>
        <taxon>Pseudomonadota</taxon>
        <taxon>Gammaproteobacteria</taxon>
        <taxon>Cellvibrionales</taxon>
        <taxon>Halieaceae</taxon>
        <taxon>Pseudohalioglobus</taxon>
    </lineage>
</organism>
<dbReference type="Proteomes" id="UP000323708">
    <property type="component" value="Unassembled WGS sequence"/>
</dbReference>
<evidence type="ECO:0000313" key="3">
    <source>
        <dbReference type="EMBL" id="KAA1193414.1"/>
    </source>
</evidence>
<dbReference type="PANTHER" id="PTHR43968">
    <property type="match status" value="1"/>
</dbReference>